<proteinExistence type="predicted"/>
<dbReference type="RefSeq" id="WP_284919983.1">
    <property type="nucleotide sequence ID" value="NZ_CP126980.1"/>
</dbReference>
<organism evidence="1 2">
    <name type="scientific">Actinoplanes oblitus</name>
    <dbReference type="NCBI Taxonomy" id="3040509"/>
    <lineage>
        <taxon>Bacteria</taxon>
        <taxon>Bacillati</taxon>
        <taxon>Actinomycetota</taxon>
        <taxon>Actinomycetes</taxon>
        <taxon>Micromonosporales</taxon>
        <taxon>Micromonosporaceae</taxon>
        <taxon>Actinoplanes</taxon>
    </lineage>
</organism>
<gene>
    <name evidence="1" type="ORF">ACTOB_002206</name>
</gene>
<dbReference type="Proteomes" id="UP001240150">
    <property type="component" value="Chromosome"/>
</dbReference>
<keyword evidence="2" id="KW-1185">Reference proteome</keyword>
<dbReference type="EMBL" id="CP126980">
    <property type="protein sequence ID" value="WIM98602.1"/>
    <property type="molecule type" value="Genomic_DNA"/>
</dbReference>
<accession>A0ABY8WM97</accession>
<reference evidence="1 2" key="1">
    <citation type="submission" date="2023-06" db="EMBL/GenBank/DDBJ databases">
        <authorList>
            <person name="Yushchuk O."/>
            <person name="Binda E."/>
            <person name="Ruckert-Reed C."/>
            <person name="Fedorenko V."/>
            <person name="Kalinowski J."/>
            <person name="Marinelli F."/>
        </authorList>
    </citation>
    <scope>NUCLEOTIDE SEQUENCE [LARGE SCALE GENOMIC DNA]</scope>
    <source>
        <strain evidence="1 2">NRRL 3884</strain>
    </source>
</reference>
<evidence type="ECO:0000313" key="1">
    <source>
        <dbReference type="EMBL" id="WIM98602.1"/>
    </source>
</evidence>
<name>A0ABY8WM97_9ACTN</name>
<protein>
    <submittedName>
        <fullName evidence="1">Uncharacterized protein</fullName>
    </submittedName>
</protein>
<evidence type="ECO:0000313" key="2">
    <source>
        <dbReference type="Proteomes" id="UP001240150"/>
    </source>
</evidence>
<sequence length="134" mass="14479">MPDQFTADINDLYIIGRMDLPTLGITYGRVNNAVAATADSDRAAFEVTAGGPPSQITTLWQNLRDDLQDLLGHSAENLFSAGQTVIHIAEAYEQTDTESGKAILKASWVDGTPPGTTGREHVPVEQPPAIRFTR</sequence>